<sequence>MDARFSISREDLYNLQMEVKQVQYTQNNHAERLLRIEKRNADDSALKSVWNSPFPGVLGGTPHQGPVHIPHHDVFDDLDEQGEQLLGSLHLGPAEEEPVRRGAASRANSVRFDESALHGSSWAGQSNRHSGEFGPMRPGSGLMMERSLSHKSDGRHSSAGHSVHSHHSAPSGRASSLGLDNNYAGGDDDSSSFEIPRPPASLYVLGSVPSIIRCWLTTNFSHGTLLYADICTGSQRSIVDSSLLKELDLLEEVERDVHGVYRIRLNVYLAEAVVTRHENRSSSSNGAVPSVAVMFEVTGIEPSNPAGDGKGIRIYIGSDTLRIHSADILLSQNTMILYGNEQERLRVPFVRPEDENLFRYICTTSMVPGRPKLNANAIPFVLEDCQPANGSELGTIPPDMQHEKVHPDEPTSPHELDMESHKSEERLARFDRSGEIDNNSRYTNDSEPSIKDGSSVSEASRRESSTSTGIWGSWRQGSGTGPDGPNRESGNLSGYQPAGRSSRNMKVLKPLRSNSNSARTGASYEPPLPPKSSGDSRRKSQASLNGDSSGGVSVVNRWDPRRSISSGTELKSQNSNRENQKGAALPRSANPVGVASAFSWMTPTTKSSQTSTTGD</sequence>
<gene>
    <name evidence="2" type="ORF">QQS21_009822</name>
</gene>
<keyword evidence="3" id="KW-1185">Reference proteome</keyword>
<protein>
    <recommendedName>
        <fullName evidence="4">Ubiquitin carboxyl-terminal hydrolase 19</fullName>
    </recommendedName>
</protein>
<dbReference type="EMBL" id="JASWJB010000264">
    <property type="protein sequence ID" value="KAK2592477.1"/>
    <property type="molecule type" value="Genomic_DNA"/>
</dbReference>
<dbReference type="Proteomes" id="UP001251528">
    <property type="component" value="Unassembled WGS sequence"/>
</dbReference>
<dbReference type="AlphaFoldDB" id="A0AAJ0CIV8"/>
<feature type="compositionally biased region" description="Polar residues" evidence="1">
    <location>
        <begin position="436"/>
        <end position="447"/>
    </location>
</feature>
<accession>A0AAJ0CIV8</accession>
<name>A0AAJ0CIV8_9HYPO</name>
<feature type="compositionally biased region" description="Basic and acidic residues" evidence="1">
    <location>
        <begin position="400"/>
        <end position="435"/>
    </location>
</feature>
<feature type="compositionally biased region" description="Polar residues" evidence="1">
    <location>
        <begin position="541"/>
        <end position="551"/>
    </location>
</feature>
<feature type="region of interest" description="Disordered" evidence="1">
    <location>
        <begin position="389"/>
        <end position="615"/>
    </location>
</feature>
<feature type="region of interest" description="Disordered" evidence="1">
    <location>
        <begin position="114"/>
        <end position="191"/>
    </location>
</feature>
<evidence type="ECO:0008006" key="4">
    <source>
        <dbReference type="Google" id="ProtNLM"/>
    </source>
</evidence>
<feature type="compositionally biased region" description="Low complexity" evidence="1">
    <location>
        <begin position="157"/>
        <end position="172"/>
    </location>
</feature>
<feature type="compositionally biased region" description="Polar residues" evidence="1">
    <location>
        <begin position="488"/>
        <end position="504"/>
    </location>
</feature>
<feature type="compositionally biased region" description="Basic and acidic residues" evidence="1">
    <location>
        <begin position="147"/>
        <end position="156"/>
    </location>
</feature>
<evidence type="ECO:0000256" key="1">
    <source>
        <dbReference type="SAM" id="MobiDB-lite"/>
    </source>
</evidence>
<feature type="compositionally biased region" description="Low complexity" evidence="1">
    <location>
        <begin position="602"/>
        <end position="615"/>
    </location>
</feature>
<proteinExistence type="predicted"/>
<reference evidence="2" key="1">
    <citation type="submission" date="2023-06" db="EMBL/GenBank/DDBJ databases">
        <title>Conoideocrella luteorostrata (Hypocreales: Clavicipitaceae), a potential biocontrol fungus for elongate hemlock scale in United States Christmas tree production areas.</title>
        <authorList>
            <person name="Barrett H."/>
            <person name="Lovett B."/>
            <person name="Macias A.M."/>
            <person name="Stajich J.E."/>
            <person name="Kasson M.T."/>
        </authorList>
    </citation>
    <scope>NUCLEOTIDE SEQUENCE</scope>
    <source>
        <strain evidence="2">ARSEF 14590</strain>
    </source>
</reference>
<evidence type="ECO:0000313" key="3">
    <source>
        <dbReference type="Proteomes" id="UP001251528"/>
    </source>
</evidence>
<feature type="compositionally biased region" description="Polar residues" evidence="1">
    <location>
        <begin position="563"/>
        <end position="577"/>
    </location>
</feature>
<organism evidence="2 3">
    <name type="scientific">Conoideocrella luteorostrata</name>
    <dbReference type="NCBI Taxonomy" id="1105319"/>
    <lineage>
        <taxon>Eukaryota</taxon>
        <taxon>Fungi</taxon>
        <taxon>Dikarya</taxon>
        <taxon>Ascomycota</taxon>
        <taxon>Pezizomycotina</taxon>
        <taxon>Sordariomycetes</taxon>
        <taxon>Hypocreomycetidae</taxon>
        <taxon>Hypocreales</taxon>
        <taxon>Clavicipitaceae</taxon>
        <taxon>Conoideocrella</taxon>
    </lineage>
</organism>
<comment type="caution">
    <text evidence="2">The sequence shown here is derived from an EMBL/GenBank/DDBJ whole genome shotgun (WGS) entry which is preliminary data.</text>
</comment>
<evidence type="ECO:0000313" key="2">
    <source>
        <dbReference type="EMBL" id="KAK2592477.1"/>
    </source>
</evidence>